<dbReference type="SUPFAM" id="SSF53254">
    <property type="entry name" value="Phosphoglycerate mutase-like"/>
    <property type="match status" value="2"/>
</dbReference>
<dbReference type="InterPro" id="IPR013078">
    <property type="entry name" value="His_Pase_superF_clade-1"/>
</dbReference>
<protein>
    <submittedName>
        <fullName evidence="3">Histidine phosphatase family protein</fullName>
    </submittedName>
</protein>
<dbReference type="AlphaFoldDB" id="A0AAE3GU77"/>
<name>A0AAE3GU77_9CYAN</name>
<dbReference type="PROSITE" id="PS00175">
    <property type="entry name" value="PG_MUTASE"/>
    <property type="match status" value="2"/>
</dbReference>
<reference evidence="3" key="1">
    <citation type="submission" date="2022-06" db="EMBL/GenBank/DDBJ databases">
        <title>New cyanobacteria of genus Symplocastrum in benthos of Lake Baikal.</title>
        <authorList>
            <person name="Sorokovikova E."/>
            <person name="Tikhonova I."/>
            <person name="Krasnopeev A."/>
            <person name="Evseev P."/>
            <person name="Gladkikh A."/>
            <person name="Belykh O."/>
        </authorList>
    </citation>
    <scope>NUCLEOTIDE SEQUENCE</scope>
    <source>
        <strain evidence="3">BBK-W-15</strain>
    </source>
</reference>
<dbReference type="Pfam" id="PF00300">
    <property type="entry name" value="His_Phos_1"/>
    <property type="match status" value="2"/>
</dbReference>
<evidence type="ECO:0000313" key="3">
    <source>
        <dbReference type="EMBL" id="MCP2730564.1"/>
    </source>
</evidence>
<evidence type="ECO:0000256" key="1">
    <source>
        <dbReference type="PIRSR" id="PIRSR613078-1"/>
    </source>
</evidence>
<dbReference type="Gene3D" id="3.40.50.1240">
    <property type="entry name" value="Phosphoglycerate mutase-like"/>
    <property type="match status" value="2"/>
</dbReference>
<dbReference type="CDD" id="cd07067">
    <property type="entry name" value="HP_PGM_like"/>
    <property type="match status" value="2"/>
</dbReference>
<dbReference type="RefSeq" id="WP_254013320.1">
    <property type="nucleotide sequence ID" value="NZ_JAMZMM010000215.1"/>
</dbReference>
<feature type="binding site" evidence="2">
    <location>
        <position position="285"/>
    </location>
    <ligand>
        <name>substrate</name>
    </ligand>
</feature>
<gene>
    <name evidence="3" type="ORF">NJ959_19225</name>
</gene>
<evidence type="ECO:0000313" key="4">
    <source>
        <dbReference type="Proteomes" id="UP001204953"/>
    </source>
</evidence>
<dbReference type="SMART" id="SM00855">
    <property type="entry name" value="PGAM"/>
    <property type="match status" value="2"/>
</dbReference>
<evidence type="ECO:0000256" key="2">
    <source>
        <dbReference type="PIRSR" id="PIRSR613078-2"/>
    </source>
</evidence>
<feature type="binding site" evidence="2">
    <location>
        <begin position="235"/>
        <end position="242"/>
    </location>
    <ligand>
        <name>substrate</name>
    </ligand>
</feature>
<feature type="active site" description="Tele-phosphohistidine intermediate" evidence="1">
    <location>
        <position position="236"/>
    </location>
</feature>
<dbReference type="GO" id="GO:0016791">
    <property type="term" value="F:phosphatase activity"/>
    <property type="evidence" value="ECO:0007669"/>
    <property type="project" value="TreeGrafter"/>
</dbReference>
<keyword evidence="4" id="KW-1185">Reference proteome</keyword>
<dbReference type="PANTHER" id="PTHR48100:SF10">
    <property type="entry name" value="2-CARBOXY-D-ARABINITOL-1-PHOSPHATASE-RELATED"/>
    <property type="match status" value="1"/>
</dbReference>
<dbReference type="EMBL" id="JAMZMM010000215">
    <property type="protein sequence ID" value="MCP2730564.1"/>
    <property type="molecule type" value="Genomic_DNA"/>
</dbReference>
<dbReference type="InterPro" id="IPR050275">
    <property type="entry name" value="PGM_Phosphatase"/>
</dbReference>
<dbReference type="InterPro" id="IPR029033">
    <property type="entry name" value="His_PPase_superfam"/>
</dbReference>
<dbReference type="Proteomes" id="UP001204953">
    <property type="component" value="Unassembled WGS sequence"/>
</dbReference>
<organism evidence="3 4">
    <name type="scientific">Limnofasciculus baicalensis BBK-W-15</name>
    <dbReference type="NCBI Taxonomy" id="2699891"/>
    <lineage>
        <taxon>Bacteria</taxon>
        <taxon>Bacillati</taxon>
        <taxon>Cyanobacteriota</taxon>
        <taxon>Cyanophyceae</taxon>
        <taxon>Coleofasciculales</taxon>
        <taxon>Coleofasciculaceae</taxon>
        <taxon>Limnofasciculus</taxon>
        <taxon>Limnofasciculus baicalensis</taxon>
    </lineage>
</organism>
<comment type="caution">
    <text evidence="3">The sequence shown here is derived from an EMBL/GenBank/DDBJ whole genome shotgun (WGS) entry which is preliminary data.</text>
</comment>
<sequence length="449" mass="50008">MATRVIIVRHGQSSYNSQQLIQGRCDESVLTEKGTADARQVGATLSSLNIDAVYSSPLQRARTTAELILPYLPKSPPLQVSDNLMEVDLPLWEKLHKSDVATKFPQEYRCWKESPHEFFMTISTPEGMREHFPVLALYQQAQHFWQEILPRHQGGTILIVAHNGINRCLLTSAIGVSPSRYHSIQQSNCCVNVLNFTGGWGDLVQLESLNQTAHLGINLPSPRPPQRGLRLLLVRHGETEWNRVSRFQGGIDVPLNDKGRQQARQAGEFLKDVPINFAVTSPMLRPKETAEIILQFHPNVKLDLEEKLKEINHGLWEGKLESEIKQEYGDLLYEWQNTPDTVQMPEGENLQEVWDRGTAAWDGIAKSMPVSDTELTTGVVVAHDAINKVILCHILGLSPASFWSIKQGNGAVSVIDYCQGLEKAPVLQAMNITSHLSGGILDRTAAGAL</sequence>
<feature type="active site" description="Proton donor/acceptor" evidence="1">
    <location>
        <position position="310"/>
    </location>
</feature>
<accession>A0AAE3GU77</accession>
<dbReference type="PANTHER" id="PTHR48100">
    <property type="entry name" value="BROAD-SPECIFICITY PHOSPHATASE YOR283W-RELATED"/>
    <property type="match status" value="1"/>
</dbReference>
<dbReference type="InterPro" id="IPR001345">
    <property type="entry name" value="PG/BPGM_mutase_AS"/>
</dbReference>
<proteinExistence type="predicted"/>